<name>A0A2X0Z535_9BACI</name>
<reference evidence="1 3" key="1">
    <citation type="submission" date="2018-06" db="EMBL/GenBank/DDBJ databases">
        <authorList>
            <consortium name="Pathogen Informatics"/>
            <person name="Doyle S."/>
        </authorList>
    </citation>
    <scope>NUCLEOTIDE SEQUENCE [LARGE SCALE GENOMIC DNA]</scope>
    <source>
        <strain evidence="1 3">NCTC7582</strain>
    </source>
</reference>
<accession>A0A2X0Z535</accession>
<evidence type="ECO:0000313" key="1">
    <source>
        <dbReference type="EMBL" id="SPT96922.1"/>
    </source>
</evidence>
<proteinExistence type="predicted"/>
<dbReference type="EMBL" id="CP122283">
    <property type="protein sequence ID" value="WGF40890.1"/>
    <property type="molecule type" value="Genomic_DNA"/>
</dbReference>
<evidence type="ECO:0000313" key="4">
    <source>
        <dbReference type="Proteomes" id="UP001244564"/>
    </source>
</evidence>
<reference evidence="2 4" key="2">
    <citation type="submission" date="2023-04" db="EMBL/GenBank/DDBJ databases">
        <title>Genomic of Lysinibacillus capsici TSBLM.</title>
        <authorList>
            <person name="Hu X.S."/>
            <person name="Yu C.H."/>
        </authorList>
    </citation>
    <scope>NUCLEOTIDE SEQUENCE [LARGE SCALE GENOMIC DNA]</scope>
    <source>
        <strain evidence="2 4">TSBLM</strain>
    </source>
</reference>
<dbReference type="Proteomes" id="UP001244564">
    <property type="component" value="Chromosome"/>
</dbReference>
<dbReference type="EMBL" id="UAQE01000001">
    <property type="protein sequence ID" value="SPT96922.1"/>
    <property type="molecule type" value="Genomic_DNA"/>
</dbReference>
<gene>
    <name evidence="1" type="ORF">NCTC7582_00787</name>
    <name evidence="2" type="ORF">QBO96_11865</name>
</gene>
<protein>
    <submittedName>
        <fullName evidence="2">Cysteine-rich CWC family protein</fullName>
    </submittedName>
</protein>
<dbReference type="Pfam" id="PF14375">
    <property type="entry name" value="Cys_rich_CWC"/>
    <property type="match status" value="1"/>
</dbReference>
<dbReference type="RefSeq" id="WP_048394824.1">
    <property type="nucleotide sequence ID" value="NZ_CANLUV010000007.1"/>
</dbReference>
<keyword evidence="4" id="KW-1185">Reference proteome</keyword>
<sequence>MSTGEIKCPLCGGENHCGVAKGEKECWCMTVSIPETLLTTVQREPNLCICSTCIATYKKEQV</sequence>
<organism evidence="1 3">
    <name type="scientific">Lysinibacillus capsici</name>
    <dbReference type="NCBI Taxonomy" id="2115968"/>
    <lineage>
        <taxon>Bacteria</taxon>
        <taxon>Bacillati</taxon>
        <taxon>Bacillota</taxon>
        <taxon>Bacilli</taxon>
        <taxon>Bacillales</taxon>
        <taxon>Bacillaceae</taxon>
        <taxon>Lysinibacillus</taxon>
    </lineage>
</organism>
<dbReference type="AlphaFoldDB" id="A0A2X0Z535"/>
<dbReference type="Proteomes" id="UP000251431">
    <property type="component" value="Unassembled WGS sequence"/>
</dbReference>
<evidence type="ECO:0000313" key="3">
    <source>
        <dbReference type="Proteomes" id="UP000251431"/>
    </source>
</evidence>
<dbReference type="InterPro" id="IPR032720">
    <property type="entry name" value="Cys_rich_CWC"/>
</dbReference>
<evidence type="ECO:0000313" key="2">
    <source>
        <dbReference type="EMBL" id="WGF40890.1"/>
    </source>
</evidence>